<evidence type="ECO:0000313" key="1">
    <source>
        <dbReference type="EMBL" id="CAG8725528.1"/>
    </source>
</evidence>
<comment type="caution">
    <text evidence="1">The sequence shown here is derived from an EMBL/GenBank/DDBJ whole genome shotgun (WGS) entry which is preliminary data.</text>
</comment>
<feature type="non-terminal residue" evidence="1">
    <location>
        <position position="1"/>
    </location>
</feature>
<reference evidence="1" key="1">
    <citation type="submission" date="2021-06" db="EMBL/GenBank/DDBJ databases">
        <authorList>
            <person name="Kallberg Y."/>
            <person name="Tangrot J."/>
            <person name="Rosling A."/>
        </authorList>
    </citation>
    <scope>NUCLEOTIDE SEQUENCE</scope>
    <source>
        <strain evidence="1">MA461A</strain>
    </source>
</reference>
<organism evidence="1 2">
    <name type="scientific">Racocetra persica</name>
    <dbReference type="NCBI Taxonomy" id="160502"/>
    <lineage>
        <taxon>Eukaryota</taxon>
        <taxon>Fungi</taxon>
        <taxon>Fungi incertae sedis</taxon>
        <taxon>Mucoromycota</taxon>
        <taxon>Glomeromycotina</taxon>
        <taxon>Glomeromycetes</taxon>
        <taxon>Diversisporales</taxon>
        <taxon>Gigasporaceae</taxon>
        <taxon>Racocetra</taxon>
    </lineage>
</organism>
<gene>
    <name evidence="1" type="ORF">RPERSI_LOCUS11664</name>
</gene>
<sequence>PLAEKGQGCPNSLKLRLGHEAEKSVDRVVIGLKDAVITENHPNMYHVRSAMKLHSPHIVYAKNMQGSTEIWNTIIGKSLQKSRINSTSKPSQKTCPSLLG</sequence>
<keyword evidence="2" id="KW-1185">Reference proteome</keyword>
<proteinExistence type="predicted"/>
<dbReference type="Proteomes" id="UP000789920">
    <property type="component" value="Unassembled WGS sequence"/>
</dbReference>
<dbReference type="EMBL" id="CAJVQC010024180">
    <property type="protein sequence ID" value="CAG8725528.1"/>
    <property type="molecule type" value="Genomic_DNA"/>
</dbReference>
<accession>A0ACA9PUZ8</accession>
<protein>
    <submittedName>
        <fullName evidence="1">35166_t:CDS:1</fullName>
    </submittedName>
</protein>
<evidence type="ECO:0000313" key="2">
    <source>
        <dbReference type="Proteomes" id="UP000789920"/>
    </source>
</evidence>
<name>A0ACA9PUZ8_9GLOM</name>